<gene>
    <name evidence="5" type="ORF">M427DRAFT_51167</name>
</gene>
<evidence type="ECO:0000259" key="4">
    <source>
        <dbReference type="PROSITE" id="PS50002"/>
    </source>
</evidence>
<evidence type="ECO:0000313" key="5">
    <source>
        <dbReference type="EMBL" id="KXS21785.1"/>
    </source>
</evidence>
<dbReference type="InterPro" id="IPR036028">
    <property type="entry name" value="SH3-like_dom_sf"/>
</dbReference>
<name>A0A139AZ84_GONPJ</name>
<dbReference type="InterPro" id="IPR001452">
    <property type="entry name" value="SH3_domain"/>
</dbReference>
<feature type="domain" description="SH3" evidence="4">
    <location>
        <begin position="232"/>
        <end position="294"/>
    </location>
</feature>
<evidence type="ECO:0000313" key="6">
    <source>
        <dbReference type="Proteomes" id="UP000070544"/>
    </source>
</evidence>
<keyword evidence="6" id="KW-1185">Reference proteome</keyword>
<dbReference type="PROSITE" id="PS50002">
    <property type="entry name" value="SH3"/>
    <property type="match status" value="1"/>
</dbReference>
<reference evidence="5 6" key="1">
    <citation type="journal article" date="2015" name="Genome Biol. Evol.">
        <title>Phylogenomic analyses indicate that early fungi evolved digesting cell walls of algal ancestors of land plants.</title>
        <authorList>
            <person name="Chang Y."/>
            <person name="Wang S."/>
            <person name="Sekimoto S."/>
            <person name="Aerts A.L."/>
            <person name="Choi C."/>
            <person name="Clum A."/>
            <person name="LaButti K.M."/>
            <person name="Lindquist E.A."/>
            <person name="Yee Ngan C."/>
            <person name="Ohm R.A."/>
            <person name="Salamov A.A."/>
            <person name="Grigoriev I.V."/>
            <person name="Spatafora J.W."/>
            <person name="Berbee M.L."/>
        </authorList>
    </citation>
    <scope>NUCLEOTIDE SEQUENCE [LARGE SCALE GENOMIC DNA]</scope>
    <source>
        <strain evidence="5 6">JEL478</strain>
    </source>
</reference>
<evidence type="ECO:0000256" key="3">
    <source>
        <dbReference type="SAM" id="MobiDB-lite"/>
    </source>
</evidence>
<feature type="region of interest" description="Disordered" evidence="3">
    <location>
        <begin position="132"/>
        <end position="208"/>
    </location>
</feature>
<dbReference type="Gene3D" id="2.30.30.40">
    <property type="entry name" value="SH3 Domains"/>
    <property type="match status" value="1"/>
</dbReference>
<dbReference type="SUPFAM" id="SSF50044">
    <property type="entry name" value="SH3-domain"/>
    <property type="match status" value="1"/>
</dbReference>
<feature type="compositionally biased region" description="Polar residues" evidence="3">
    <location>
        <begin position="143"/>
        <end position="166"/>
    </location>
</feature>
<dbReference type="AlphaFoldDB" id="A0A139AZ84"/>
<dbReference type="OrthoDB" id="10255964at2759"/>
<protein>
    <recommendedName>
        <fullName evidence="4">SH3 domain-containing protein</fullName>
    </recommendedName>
</protein>
<feature type="compositionally biased region" description="Polar residues" evidence="3">
    <location>
        <begin position="176"/>
        <end position="198"/>
    </location>
</feature>
<evidence type="ECO:0000256" key="1">
    <source>
        <dbReference type="ARBA" id="ARBA00022443"/>
    </source>
</evidence>
<dbReference type="Proteomes" id="UP000070544">
    <property type="component" value="Unassembled WGS sequence"/>
</dbReference>
<evidence type="ECO:0000256" key="2">
    <source>
        <dbReference type="PROSITE-ProRule" id="PRU00192"/>
    </source>
</evidence>
<dbReference type="EMBL" id="KQ965732">
    <property type="protein sequence ID" value="KXS21785.1"/>
    <property type="molecule type" value="Genomic_DNA"/>
</dbReference>
<proteinExistence type="predicted"/>
<organism evidence="5 6">
    <name type="scientific">Gonapodya prolifera (strain JEL478)</name>
    <name type="common">Monoblepharis prolifera</name>
    <dbReference type="NCBI Taxonomy" id="1344416"/>
    <lineage>
        <taxon>Eukaryota</taxon>
        <taxon>Fungi</taxon>
        <taxon>Fungi incertae sedis</taxon>
        <taxon>Chytridiomycota</taxon>
        <taxon>Chytridiomycota incertae sedis</taxon>
        <taxon>Monoblepharidomycetes</taxon>
        <taxon>Monoblepharidales</taxon>
        <taxon>Gonapodyaceae</taxon>
        <taxon>Gonapodya</taxon>
    </lineage>
</organism>
<keyword evidence="1 2" id="KW-0728">SH3 domain</keyword>
<sequence>MRCLDAVFYGFSYCAIALLISSVGAATPFGGRLDDFTTLPREAIQGAITEVTYFTSNAIVTTTIPSQQSSLASNAPAPPSTPSVATTTVNQVTSHISPPALAAISAAASSVTVVALAGATAAFRARRRPKIVESKVGKPRRVSPNTTGAPLPTTPSRQINTSNRNSLIAPADSNLLRRNTSPSILPSRSASVRQSHGASSPSSRRTTRKPHWAFSWLTGVAFAEHERVDMPNPHPEYLVGTDYVARNPDELDLTSGSRVALVVVFRDGWCEVVDRASADRRGLVPMDVLELGFPGSDVDVKGAPT</sequence>
<accession>A0A139AZ84</accession>